<gene>
    <name evidence="14" type="ORF">UR38_C0001G0036</name>
</gene>
<dbReference type="PANTHER" id="PTHR47755:SF1">
    <property type="entry name" value="CELL DIVISION PROTEIN FTSX"/>
    <property type="match status" value="1"/>
</dbReference>
<comment type="caution">
    <text evidence="14">The sequence shown here is derived from an EMBL/GenBank/DDBJ whole genome shotgun (WGS) entry which is preliminary data.</text>
</comment>
<evidence type="ECO:0000256" key="9">
    <source>
        <dbReference type="ARBA" id="ARBA00023306"/>
    </source>
</evidence>
<evidence type="ECO:0000256" key="3">
    <source>
        <dbReference type="ARBA" id="ARBA00021907"/>
    </source>
</evidence>
<keyword evidence="9 10" id="KW-0131">Cell cycle</keyword>
<reference evidence="14 15" key="1">
    <citation type="journal article" date="2015" name="Nature">
        <title>rRNA introns, odd ribosomes, and small enigmatic genomes across a large radiation of phyla.</title>
        <authorList>
            <person name="Brown C.T."/>
            <person name="Hug L.A."/>
            <person name="Thomas B.C."/>
            <person name="Sharon I."/>
            <person name="Castelle C.J."/>
            <person name="Singh A."/>
            <person name="Wilkins M.J."/>
            <person name="Williams K.H."/>
            <person name="Banfield J.F."/>
        </authorList>
    </citation>
    <scope>NUCLEOTIDE SEQUENCE [LARGE SCALE GENOMIC DNA]</scope>
</reference>
<feature type="transmembrane region" description="Helical" evidence="11">
    <location>
        <begin position="268"/>
        <end position="297"/>
    </location>
</feature>
<organism evidence="14 15">
    <name type="scientific">Candidatus Woesebacteria bacterium GW2011_GWA2_33_28</name>
    <dbReference type="NCBI Taxonomy" id="1618561"/>
    <lineage>
        <taxon>Bacteria</taxon>
        <taxon>Candidatus Woeseibacteriota</taxon>
    </lineage>
</organism>
<dbReference type="Pfam" id="PF18075">
    <property type="entry name" value="FtsX_ECD"/>
    <property type="match status" value="1"/>
</dbReference>
<dbReference type="InterPro" id="IPR004513">
    <property type="entry name" value="FtsX"/>
</dbReference>
<feature type="transmembrane region" description="Helical" evidence="11">
    <location>
        <begin position="227"/>
        <end position="248"/>
    </location>
</feature>
<dbReference type="AlphaFoldDB" id="A0A0G0CAN2"/>
<proteinExistence type="inferred from homology"/>
<dbReference type="Gene3D" id="3.30.70.3040">
    <property type="match status" value="1"/>
</dbReference>
<dbReference type="GO" id="GO:0051301">
    <property type="term" value="P:cell division"/>
    <property type="evidence" value="ECO:0007669"/>
    <property type="project" value="UniProtKB-KW"/>
</dbReference>
<evidence type="ECO:0000256" key="11">
    <source>
        <dbReference type="SAM" id="Phobius"/>
    </source>
</evidence>
<evidence type="ECO:0000313" key="15">
    <source>
        <dbReference type="Proteomes" id="UP000033995"/>
    </source>
</evidence>
<dbReference type="Pfam" id="PF02687">
    <property type="entry name" value="FtsX"/>
    <property type="match status" value="1"/>
</dbReference>
<dbReference type="InterPro" id="IPR003838">
    <property type="entry name" value="ABC3_permease_C"/>
</dbReference>
<accession>A0A0G0CAN2</accession>
<keyword evidence="8 10" id="KW-0472">Membrane</keyword>
<dbReference type="PIRSF" id="PIRSF003097">
    <property type="entry name" value="FtsX"/>
    <property type="match status" value="1"/>
</dbReference>
<feature type="transmembrane region" description="Helical" evidence="11">
    <location>
        <begin position="174"/>
        <end position="195"/>
    </location>
</feature>
<evidence type="ECO:0000256" key="1">
    <source>
        <dbReference type="ARBA" id="ARBA00004651"/>
    </source>
</evidence>
<dbReference type="GO" id="GO:0005886">
    <property type="term" value="C:plasma membrane"/>
    <property type="evidence" value="ECO:0007669"/>
    <property type="project" value="UniProtKB-SubCell"/>
</dbReference>
<evidence type="ECO:0000256" key="4">
    <source>
        <dbReference type="ARBA" id="ARBA00022475"/>
    </source>
</evidence>
<evidence type="ECO:0000256" key="2">
    <source>
        <dbReference type="ARBA" id="ARBA00007379"/>
    </source>
</evidence>
<evidence type="ECO:0000256" key="5">
    <source>
        <dbReference type="ARBA" id="ARBA00022618"/>
    </source>
</evidence>
<keyword evidence="6 11" id="KW-0812">Transmembrane</keyword>
<dbReference type="PANTHER" id="PTHR47755">
    <property type="entry name" value="CELL DIVISION PROTEIN FTSX"/>
    <property type="match status" value="1"/>
</dbReference>
<dbReference type="EMBL" id="LBOZ01000001">
    <property type="protein sequence ID" value="KKP48240.1"/>
    <property type="molecule type" value="Genomic_DNA"/>
</dbReference>
<feature type="domain" description="ABC3 transporter permease C-terminal" evidence="12">
    <location>
        <begin position="178"/>
        <end position="290"/>
    </location>
</feature>
<dbReference type="InterPro" id="IPR040690">
    <property type="entry name" value="FtsX_ECD"/>
</dbReference>
<comment type="subcellular location">
    <subcellularLocation>
        <location evidence="1">Cell membrane</location>
        <topology evidence="1">Multi-pass membrane protein</topology>
    </subcellularLocation>
</comment>
<comment type="similarity">
    <text evidence="2 10">Belongs to the ABC-4 integral membrane protein family. FtsX subfamily.</text>
</comment>
<feature type="transmembrane region" description="Helical" evidence="11">
    <location>
        <begin position="20"/>
        <end position="42"/>
    </location>
</feature>
<evidence type="ECO:0000259" key="13">
    <source>
        <dbReference type="Pfam" id="PF18075"/>
    </source>
</evidence>
<sequence length="305" mass="33112">MSIHTKTAVDSIKRSPFQAISAIFVLGLTFFVATMVAILVFATDKTLTYFETRPQIISFLKDEATPELISALQNKLSSNSRIKNVKYVSKVEALEIYKKATSDNPLLAELVSPSIFPASLEFSVTDLKLAEEVITDVKTEGIVADVGFTANIGGEKSLSDVVGRLKSISTYVRIGGITFVAILGASSFLVLLVIISMRMTTRKNEIEILSLIGATPAFIRSPIVLEAVIYSIIGVLSGWTLALILWLYASPSVISYFGQIPVIPRDPILFFFLFATILGVELLLGVIISLTGSLLAVSRSVKKAR</sequence>
<keyword evidence="5 10" id="KW-0132">Cell division</keyword>
<dbReference type="Proteomes" id="UP000033995">
    <property type="component" value="Unassembled WGS sequence"/>
</dbReference>
<evidence type="ECO:0000259" key="12">
    <source>
        <dbReference type="Pfam" id="PF02687"/>
    </source>
</evidence>
<evidence type="ECO:0000256" key="8">
    <source>
        <dbReference type="ARBA" id="ARBA00023136"/>
    </source>
</evidence>
<name>A0A0G0CAN2_9BACT</name>
<feature type="domain" description="FtsX extracellular" evidence="13">
    <location>
        <begin position="55"/>
        <end position="146"/>
    </location>
</feature>
<evidence type="ECO:0000256" key="7">
    <source>
        <dbReference type="ARBA" id="ARBA00022989"/>
    </source>
</evidence>
<keyword evidence="4 10" id="KW-1003">Cell membrane</keyword>
<protein>
    <recommendedName>
        <fullName evidence="3 10">Cell division protein FtsX</fullName>
    </recommendedName>
</protein>
<evidence type="ECO:0000256" key="10">
    <source>
        <dbReference type="PIRNR" id="PIRNR003097"/>
    </source>
</evidence>
<evidence type="ECO:0000256" key="6">
    <source>
        <dbReference type="ARBA" id="ARBA00022692"/>
    </source>
</evidence>
<evidence type="ECO:0000313" key="14">
    <source>
        <dbReference type="EMBL" id="KKP48240.1"/>
    </source>
</evidence>
<keyword evidence="7 11" id="KW-1133">Transmembrane helix</keyword>